<evidence type="ECO:0000259" key="5">
    <source>
        <dbReference type="PROSITE" id="PS50921"/>
    </source>
</evidence>
<protein>
    <submittedName>
        <fullName evidence="6">GAF domain-containing protein</fullName>
    </submittedName>
</protein>
<comment type="caution">
    <text evidence="6">The sequence shown here is derived from an EMBL/GenBank/DDBJ whole genome shotgun (WGS) entry which is preliminary data.</text>
</comment>
<evidence type="ECO:0000256" key="2">
    <source>
        <dbReference type="ARBA" id="ARBA00022777"/>
    </source>
</evidence>
<dbReference type="EMBL" id="AYXG01000051">
    <property type="protein sequence ID" value="EWC63189.1"/>
    <property type="molecule type" value="Genomic_DNA"/>
</dbReference>
<dbReference type="AlphaFoldDB" id="W7JAW8"/>
<dbReference type="Pfam" id="PF13185">
    <property type="entry name" value="GAF_2"/>
    <property type="match status" value="1"/>
</dbReference>
<keyword evidence="2" id="KW-0418">Kinase</keyword>
<dbReference type="Gene3D" id="3.30.450.40">
    <property type="match status" value="1"/>
</dbReference>
<dbReference type="GO" id="GO:0003723">
    <property type="term" value="F:RNA binding"/>
    <property type="evidence" value="ECO:0007669"/>
    <property type="project" value="InterPro"/>
</dbReference>
<dbReference type="GO" id="GO:0016301">
    <property type="term" value="F:kinase activity"/>
    <property type="evidence" value="ECO:0007669"/>
    <property type="project" value="UniProtKB-KW"/>
</dbReference>
<dbReference type="Proteomes" id="UP000019277">
    <property type="component" value="Unassembled WGS sequence"/>
</dbReference>
<evidence type="ECO:0000256" key="1">
    <source>
        <dbReference type="ARBA" id="ARBA00022679"/>
    </source>
</evidence>
<accession>W7JAW8</accession>
<dbReference type="InterPro" id="IPR011006">
    <property type="entry name" value="CheY-like_superfamily"/>
</dbReference>
<evidence type="ECO:0000256" key="3">
    <source>
        <dbReference type="ARBA" id="ARBA00023015"/>
    </source>
</evidence>
<dbReference type="PIRSF" id="PIRSF036625">
    <property type="entry name" value="GAF_ANTAR"/>
    <property type="match status" value="1"/>
</dbReference>
<dbReference type="InterPro" id="IPR036388">
    <property type="entry name" value="WH-like_DNA-bd_sf"/>
</dbReference>
<dbReference type="InterPro" id="IPR003018">
    <property type="entry name" value="GAF"/>
</dbReference>
<dbReference type="InterPro" id="IPR029016">
    <property type="entry name" value="GAF-like_dom_sf"/>
</dbReference>
<keyword evidence="3" id="KW-0805">Transcription regulation</keyword>
<feature type="domain" description="ANTAR" evidence="5">
    <location>
        <begin position="164"/>
        <end position="225"/>
    </location>
</feature>
<evidence type="ECO:0000313" key="7">
    <source>
        <dbReference type="Proteomes" id="UP000019277"/>
    </source>
</evidence>
<dbReference type="InterPro" id="IPR005561">
    <property type="entry name" value="ANTAR"/>
</dbReference>
<proteinExistence type="predicted"/>
<dbReference type="SUPFAM" id="SSF52172">
    <property type="entry name" value="CheY-like"/>
    <property type="match status" value="1"/>
</dbReference>
<name>W7JAW8_9PSEU</name>
<keyword evidence="1" id="KW-0808">Transferase</keyword>
<evidence type="ECO:0000313" key="6">
    <source>
        <dbReference type="EMBL" id="EWC63189.1"/>
    </source>
</evidence>
<dbReference type="SUPFAM" id="SSF55781">
    <property type="entry name" value="GAF domain-like"/>
    <property type="match status" value="1"/>
</dbReference>
<gene>
    <name evidence="6" type="ORF">UO65_1403</name>
</gene>
<dbReference type="Gene3D" id="1.10.10.10">
    <property type="entry name" value="Winged helix-like DNA-binding domain superfamily/Winged helix DNA-binding domain"/>
    <property type="match status" value="1"/>
</dbReference>
<keyword evidence="4" id="KW-0804">Transcription</keyword>
<sequence>MLDEVTGALAALTECLDTEEDLNDLLGRVCDQVTRAVPGVDAATVTLLRDGAPHTAASTSEVATRLDLRQYDLGAGPCLTAAEEGMLIRATLGDATRSWPEFADEARRAGMGSFLSAPLVLGDGHAGGINCYSAHGHGFAELDERLLDLYTTAVEAALRGHQRYLSAQRAVDQLRTALDSRSVIDQAKGMLMAIRSVSAEEAFRLLVARSQQENVKLRHVAERFVADVARRTE</sequence>
<dbReference type="eggNOG" id="COG3707">
    <property type="taxonomic scope" value="Bacteria"/>
</dbReference>
<dbReference type="InterPro" id="IPR012074">
    <property type="entry name" value="GAF_ANTAR"/>
</dbReference>
<dbReference type="SMART" id="SM00065">
    <property type="entry name" value="GAF"/>
    <property type="match status" value="1"/>
</dbReference>
<evidence type="ECO:0000256" key="4">
    <source>
        <dbReference type="ARBA" id="ARBA00023163"/>
    </source>
</evidence>
<reference evidence="6 7" key="1">
    <citation type="journal article" date="2014" name="Genome Announc.">
        <title>Draft Genome Sequence of the Antitrypanosomally Active Sponge-Associated Bacterium Actinokineospora sp. Strain EG49.</title>
        <authorList>
            <person name="Harjes J."/>
            <person name="Ryu T."/>
            <person name="Abdelmohsen U.R."/>
            <person name="Moitinho-Silva L."/>
            <person name="Horn H."/>
            <person name="Ravasi T."/>
            <person name="Hentschel U."/>
        </authorList>
    </citation>
    <scope>NUCLEOTIDE SEQUENCE [LARGE SCALE GENOMIC DNA]</scope>
    <source>
        <strain evidence="6 7">EG49</strain>
    </source>
</reference>
<dbReference type="STRING" id="909613.UO65_1403"/>
<dbReference type="SMART" id="SM01012">
    <property type="entry name" value="ANTAR"/>
    <property type="match status" value="1"/>
</dbReference>
<dbReference type="PROSITE" id="PS50921">
    <property type="entry name" value="ANTAR"/>
    <property type="match status" value="1"/>
</dbReference>
<organism evidence="6 7">
    <name type="scientific">Actinokineospora spheciospongiae</name>
    <dbReference type="NCBI Taxonomy" id="909613"/>
    <lineage>
        <taxon>Bacteria</taxon>
        <taxon>Bacillati</taxon>
        <taxon>Actinomycetota</taxon>
        <taxon>Actinomycetes</taxon>
        <taxon>Pseudonocardiales</taxon>
        <taxon>Pseudonocardiaceae</taxon>
        <taxon>Actinokineospora</taxon>
    </lineage>
</organism>
<dbReference type="PATRIC" id="fig|909613.9.peg.1417"/>
<dbReference type="Pfam" id="PF03861">
    <property type="entry name" value="ANTAR"/>
    <property type="match status" value="1"/>
</dbReference>
<keyword evidence="7" id="KW-1185">Reference proteome</keyword>